<dbReference type="STRING" id="1178515.SY83_15075"/>
<evidence type="ECO:0000256" key="6">
    <source>
        <dbReference type="PIRNR" id="PIRNR003101"/>
    </source>
</evidence>
<dbReference type="FunFam" id="3.30.1490.110:FF:000003">
    <property type="entry name" value="Cell division protein FtsA"/>
    <property type="match status" value="1"/>
</dbReference>
<evidence type="ECO:0000259" key="7">
    <source>
        <dbReference type="SMART" id="SM00842"/>
    </source>
</evidence>
<comment type="subcellular location">
    <subcellularLocation>
        <location evidence="5">Cell membrane</location>
        <topology evidence="5">Peripheral membrane protein</topology>
        <orientation evidence="5">Cytoplasmic side</orientation>
    </subcellularLocation>
    <text evidence="5">Localizes to the Z ring in an FtsZ-dependent manner. Targeted to the membrane through a conserved C-terminal amphipathic helix.</text>
</comment>
<gene>
    <name evidence="5" type="primary">ftsA</name>
    <name evidence="8" type="ORF">SY83_15075</name>
</gene>
<dbReference type="CDD" id="cd24048">
    <property type="entry name" value="ASKHA_NBD_FtsA"/>
    <property type="match status" value="1"/>
</dbReference>
<evidence type="ECO:0000256" key="2">
    <source>
        <dbReference type="ARBA" id="ARBA00022618"/>
    </source>
</evidence>
<dbReference type="AlphaFoldDB" id="A0A172TJZ1"/>
<dbReference type="PANTHER" id="PTHR32432">
    <property type="entry name" value="CELL DIVISION PROTEIN FTSA-RELATED"/>
    <property type="match status" value="1"/>
</dbReference>
<evidence type="ECO:0000256" key="1">
    <source>
        <dbReference type="ARBA" id="ARBA00022475"/>
    </source>
</evidence>
<accession>A0A172TJZ1</accession>
<evidence type="ECO:0000256" key="3">
    <source>
        <dbReference type="ARBA" id="ARBA00023136"/>
    </source>
</evidence>
<dbReference type="InterPro" id="IPR003494">
    <property type="entry name" value="SHS2_FtsA"/>
</dbReference>
<dbReference type="PIRSF" id="PIRSF003101">
    <property type="entry name" value="FtsA"/>
    <property type="match status" value="1"/>
</dbReference>
<dbReference type="KEGG" id="pswu:SY83_15075"/>
<dbReference type="Gene3D" id="3.30.420.40">
    <property type="match status" value="1"/>
</dbReference>
<dbReference type="RefSeq" id="WP_068607920.1">
    <property type="nucleotide sequence ID" value="NZ_CP011388.1"/>
</dbReference>
<dbReference type="NCBIfam" id="TIGR01174">
    <property type="entry name" value="ftsA"/>
    <property type="match status" value="1"/>
</dbReference>
<keyword evidence="4 5" id="KW-0131">Cell cycle</keyword>
<dbReference type="Pfam" id="PF02491">
    <property type="entry name" value="SHS2_FTSA"/>
    <property type="match status" value="1"/>
</dbReference>
<dbReference type="HAMAP" id="MF_02033">
    <property type="entry name" value="FtsA"/>
    <property type="match status" value="1"/>
</dbReference>
<dbReference type="Proteomes" id="UP000076927">
    <property type="component" value="Chromosome"/>
</dbReference>
<dbReference type="PATRIC" id="fig|1178515.4.peg.3030"/>
<dbReference type="PANTHER" id="PTHR32432:SF4">
    <property type="entry name" value="CELL DIVISION PROTEIN FTSA"/>
    <property type="match status" value="1"/>
</dbReference>
<dbReference type="EMBL" id="CP011388">
    <property type="protein sequence ID" value="ANE47375.1"/>
    <property type="molecule type" value="Genomic_DNA"/>
</dbReference>
<evidence type="ECO:0000313" key="9">
    <source>
        <dbReference type="Proteomes" id="UP000076927"/>
    </source>
</evidence>
<dbReference type="InterPro" id="IPR043129">
    <property type="entry name" value="ATPase_NBD"/>
</dbReference>
<protein>
    <recommendedName>
        <fullName evidence="5 6">Cell division protein FtsA</fullName>
    </recommendedName>
</protein>
<keyword evidence="1 5" id="KW-1003">Cell membrane</keyword>
<dbReference type="GO" id="GO:0009898">
    <property type="term" value="C:cytoplasmic side of plasma membrane"/>
    <property type="evidence" value="ECO:0007669"/>
    <property type="project" value="UniProtKB-UniRule"/>
</dbReference>
<comment type="subunit">
    <text evidence="5">Self-interacts. Interacts with FtsZ.</text>
</comment>
<dbReference type="InterPro" id="IPR020823">
    <property type="entry name" value="Cell_div_FtsA"/>
</dbReference>
<evidence type="ECO:0000256" key="5">
    <source>
        <dbReference type="HAMAP-Rule" id="MF_02033"/>
    </source>
</evidence>
<dbReference type="SUPFAM" id="SSF53067">
    <property type="entry name" value="Actin-like ATPase domain"/>
    <property type="match status" value="2"/>
</dbReference>
<evidence type="ECO:0000313" key="8">
    <source>
        <dbReference type="EMBL" id="ANE47375.1"/>
    </source>
</evidence>
<comment type="function">
    <text evidence="5 6">Cell division protein that is involved in the assembly of the Z ring. May serve as a membrane anchor for the Z ring.</text>
</comment>
<dbReference type="GO" id="GO:0043093">
    <property type="term" value="P:FtsZ-dependent cytokinesis"/>
    <property type="evidence" value="ECO:0007669"/>
    <property type="project" value="UniProtKB-UniRule"/>
</dbReference>
<name>A0A172TJZ1_9BACL</name>
<dbReference type="GO" id="GO:0032153">
    <property type="term" value="C:cell division site"/>
    <property type="evidence" value="ECO:0007669"/>
    <property type="project" value="UniProtKB-UniRule"/>
</dbReference>
<dbReference type="InterPro" id="IPR050696">
    <property type="entry name" value="FtsA/MreB"/>
</dbReference>
<evidence type="ECO:0000256" key="4">
    <source>
        <dbReference type="ARBA" id="ARBA00023306"/>
    </source>
</evidence>
<proteinExistence type="inferred from homology"/>
<reference evidence="8 9" key="1">
    <citation type="submission" date="2015-01" db="EMBL/GenBank/DDBJ databases">
        <title>Paenibacillus swuensis/DY6/whole genome sequencing.</title>
        <authorList>
            <person name="Kim M.K."/>
            <person name="Srinivasan S."/>
            <person name="Lee J.-J."/>
        </authorList>
    </citation>
    <scope>NUCLEOTIDE SEQUENCE [LARGE SCALE GENOMIC DNA]</scope>
    <source>
        <strain evidence="8 9">DY6</strain>
    </source>
</reference>
<keyword evidence="9" id="KW-1185">Reference proteome</keyword>
<dbReference type="Pfam" id="PF14450">
    <property type="entry name" value="FtsA"/>
    <property type="match status" value="2"/>
</dbReference>
<sequence length="414" mass="44253">MSSNDIIVSLDIGTSKVRAIIGEISNGTINIIGVGSADSEGIRKGAIVDIDQTVQSIRNAIDHAERMVGIQISEVAVGISGNHIALQSSHGVVAVSNEDREIGDEDIDRVIQAARVIALPPEREIIGIVPKQYVVDGLEGIHDPRGMIGVRLEVEATIITGAKTAIHNLLRCVEKAGLKVTGLILMSLASGQLCLSRDEKTMGTVLVDIGAGATTIAVFEQGSLVATSTLPIGGEYITNDISIGLRTHTEYAEKIKLKYGCAVIADAAADQLFKVNRLGSNVDKEFSQVDLSNIIEPRVQEIFELIREEVKRLGYDETAGGYVLTGGTVSMPGMLTIAQEELATSVRIAVPDFIGVRDPAFTSGVGIIHFVVRFMRAKGSASTPKKVSNNRSATAVKTKPGLMERMKNYFSEFI</sequence>
<dbReference type="OrthoDB" id="9768127at2"/>
<keyword evidence="2 5" id="KW-0132">Cell division</keyword>
<feature type="domain" description="SHS2" evidence="7">
    <location>
        <begin position="7"/>
        <end position="194"/>
    </location>
</feature>
<comment type="similarity">
    <text evidence="5 6">Belongs to the FtsA/MreB family.</text>
</comment>
<keyword evidence="3 5" id="KW-0472">Membrane</keyword>
<dbReference type="Gene3D" id="3.30.1490.110">
    <property type="match status" value="1"/>
</dbReference>
<dbReference type="SMART" id="SM00842">
    <property type="entry name" value="FtsA"/>
    <property type="match status" value="1"/>
</dbReference>
<organism evidence="8 9">
    <name type="scientific">Paenibacillus swuensis</name>
    <dbReference type="NCBI Taxonomy" id="1178515"/>
    <lineage>
        <taxon>Bacteria</taxon>
        <taxon>Bacillati</taxon>
        <taxon>Bacillota</taxon>
        <taxon>Bacilli</taxon>
        <taxon>Bacillales</taxon>
        <taxon>Paenibacillaceae</taxon>
        <taxon>Paenibacillus</taxon>
    </lineage>
</organism>